<dbReference type="PANTHER" id="PTHR42973:SF34">
    <property type="entry name" value="FAD BINDING DOMAIN PROTEIN (AFU_ORTHOLOGUE AFUA_3G02770)"/>
    <property type="match status" value="1"/>
</dbReference>
<dbReference type="PANTHER" id="PTHR42973">
    <property type="entry name" value="BINDING OXIDOREDUCTASE, PUTATIVE (AFU_ORTHOLOGUE AFUA_1G17690)-RELATED"/>
    <property type="match status" value="1"/>
</dbReference>
<feature type="domain" description="FAD linked oxidase N-terminal" evidence="5">
    <location>
        <begin position="9"/>
        <end position="84"/>
    </location>
</feature>
<comment type="caution">
    <text evidence="6">The sequence shown here is derived from an EMBL/GenBank/DDBJ whole genome shotgun (WGS) entry which is preliminary data.</text>
</comment>
<dbReference type="GO" id="GO:0016491">
    <property type="term" value="F:oxidoreductase activity"/>
    <property type="evidence" value="ECO:0007669"/>
    <property type="project" value="UniProtKB-KW"/>
</dbReference>
<sequence>MTDAYGYSFEKLKGIKLSADKKTVAVQPGNNWGDVLTALSTTGVTVAAGRIGDIGVGGLNLGGGISFISNEYGLACDNVASFDFSDLFWSLRGGGNNFGIVTSFELQTKPLKDDLLFGGTRTFTEYVFDHVVKAWIDLTLTSAKDPKAGSWIAWMNPGVKLASTELWYGAPLANGSDPVGLTPFYNITAMSDTTKTRGHAAYVVDNEATNTYGLREIFYDLSVKSNHEIASRSVDIFFDAIGELSAVDGAFPVLIWQHITDGSLKGSQRQGGNAMGFDVEEGPVHIIQLACFWIKTTDDAKVYQVMSDTMKQIKESIALGVDNDWVYMNYASQFQDVITSYGEESKANLKAAASKYDPKAVFQKL</sequence>
<keyword evidence="4" id="KW-0560">Oxidoreductase</keyword>
<protein>
    <recommendedName>
        <fullName evidence="5">FAD linked oxidase N-terminal domain-containing protein</fullName>
    </recommendedName>
</protein>
<keyword evidence="7" id="KW-1185">Reference proteome</keyword>
<dbReference type="Proteomes" id="UP001140510">
    <property type="component" value="Unassembled WGS sequence"/>
</dbReference>
<gene>
    <name evidence="6" type="ORF">N0V91_004781</name>
</gene>
<dbReference type="EMBL" id="JAPEVA010000029">
    <property type="protein sequence ID" value="KAJ4406110.1"/>
    <property type="molecule type" value="Genomic_DNA"/>
</dbReference>
<evidence type="ECO:0000256" key="3">
    <source>
        <dbReference type="ARBA" id="ARBA00022827"/>
    </source>
</evidence>
<name>A0A9W8ZE14_9PLEO</name>
<organism evidence="6 7">
    <name type="scientific">Didymella pomorum</name>
    <dbReference type="NCBI Taxonomy" id="749634"/>
    <lineage>
        <taxon>Eukaryota</taxon>
        <taxon>Fungi</taxon>
        <taxon>Dikarya</taxon>
        <taxon>Ascomycota</taxon>
        <taxon>Pezizomycotina</taxon>
        <taxon>Dothideomycetes</taxon>
        <taxon>Pleosporomycetidae</taxon>
        <taxon>Pleosporales</taxon>
        <taxon>Pleosporineae</taxon>
        <taxon>Didymellaceae</taxon>
        <taxon>Didymella</taxon>
    </lineage>
</organism>
<keyword evidence="3" id="KW-0274">FAD</keyword>
<keyword evidence="2" id="KW-0285">Flavoprotein</keyword>
<dbReference type="SUPFAM" id="SSF56176">
    <property type="entry name" value="FAD-binding/transporter-associated domain-like"/>
    <property type="match status" value="1"/>
</dbReference>
<dbReference type="InterPro" id="IPR036318">
    <property type="entry name" value="FAD-bd_PCMH-like_sf"/>
</dbReference>
<evidence type="ECO:0000313" key="6">
    <source>
        <dbReference type="EMBL" id="KAJ4406110.1"/>
    </source>
</evidence>
<evidence type="ECO:0000313" key="7">
    <source>
        <dbReference type="Proteomes" id="UP001140510"/>
    </source>
</evidence>
<dbReference type="AlphaFoldDB" id="A0A9W8ZE14"/>
<dbReference type="InterPro" id="IPR050416">
    <property type="entry name" value="FAD-linked_Oxidoreductase"/>
</dbReference>
<proteinExistence type="inferred from homology"/>
<evidence type="ECO:0000256" key="2">
    <source>
        <dbReference type="ARBA" id="ARBA00022630"/>
    </source>
</evidence>
<dbReference type="Gene3D" id="3.30.465.10">
    <property type="match status" value="1"/>
</dbReference>
<dbReference type="OrthoDB" id="2151789at2759"/>
<comment type="similarity">
    <text evidence="1">Belongs to the oxygen-dependent FAD-linked oxidoreductase family.</text>
</comment>
<dbReference type="Pfam" id="PF01565">
    <property type="entry name" value="FAD_binding_4"/>
    <property type="match status" value="1"/>
</dbReference>
<evidence type="ECO:0000256" key="4">
    <source>
        <dbReference type="ARBA" id="ARBA00023002"/>
    </source>
</evidence>
<evidence type="ECO:0000256" key="1">
    <source>
        <dbReference type="ARBA" id="ARBA00005466"/>
    </source>
</evidence>
<dbReference type="Gene3D" id="3.40.462.20">
    <property type="match status" value="1"/>
</dbReference>
<reference evidence="6" key="1">
    <citation type="submission" date="2022-10" db="EMBL/GenBank/DDBJ databases">
        <title>Tapping the CABI collections for fungal endophytes: first genome assemblies for Collariella, Neodidymelliopsis, Ascochyta clinopodiicola, Didymella pomorum, Didymosphaeria variabile, Neocosmospora piperis and Neocucurbitaria cava.</title>
        <authorList>
            <person name="Hill R."/>
        </authorList>
    </citation>
    <scope>NUCLEOTIDE SEQUENCE</scope>
    <source>
        <strain evidence="6">IMI 355091</strain>
    </source>
</reference>
<accession>A0A9W8ZE14</accession>
<dbReference type="InterPro" id="IPR016169">
    <property type="entry name" value="FAD-bd_PCMH_sub2"/>
</dbReference>
<evidence type="ECO:0000259" key="5">
    <source>
        <dbReference type="Pfam" id="PF01565"/>
    </source>
</evidence>
<dbReference type="InterPro" id="IPR006094">
    <property type="entry name" value="Oxid_FAD_bind_N"/>
</dbReference>
<dbReference type="GO" id="GO:0050660">
    <property type="term" value="F:flavin adenine dinucleotide binding"/>
    <property type="evidence" value="ECO:0007669"/>
    <property type="project" value="InterPro"/>
</dbReference>